<dbReference type="Pfam" id="PF13193">
    <property type="entry name" value="AMP-binding_C"/>
    <property type="match status" value="1"/>
</dbReference>
<dbReference type="PANTHER" id="PTHR43859">
    <property type="entry name" value="ACYL-ACTIVATING ENZYME"/>
    <property type="match status" value="1"/>
</dbReference>
<keyword evidence="8" id="KW-1185">Reference proteome</keyword>
<sequence length="541" mass="60286">MMGQMMQMPLMISSLLVHAARHNGDVEIVSKRVEGDLHRYTYRDAELRARKLAQALAKLGCEPGDRVGTLAWNGYRHLEIYYGASGSGLVCHTINPRLFPEQITWIVNDAEDQVLCFDLTFLPLVEKLAPHLHSVKHYVLMTDRAHMPAQTALADLKCYDDLVEAENGDYAWPEFDENTASSICYTSGTTGHPKGAVYSHRSTLLHAYASALPDAMDCSAKDVILPVVPMFHVNAWGLPYSGALVGAKLVMPGPHLDGKSLYELFESEKVTFSAGVPTVWLGLLTYVKQNKLKFSTFKRTVIGGSACPPAMIRTLEDDYQVSVIHAWGMTEMSPLGTLSKLKAKHVELPRDAQQHILEKQGKVIYGMDMQITDDDGRVLPWDGKTSGNLVVRGPWVIRQYFKRDDSPLHDGWFPTGDVATIDPDGYMQITDRSKDVIKSGGEWISSIDLENIAMAHPAVHEAAVIACRHPKWDERPLLVVVPKPGQQVARDELLAFYDGKIAKWQVPDDVVFVEEIPHTATGKIQKLKLREQFAQHVLPTC</sequence>
<dbReference type="NCBIfam" id="NF005426">
    <property type="entry name" value="PRK07008.1"/>
    <property type="match status" value="1"/>
</dbReference>
<evidence type="ECO:0000259" key="6">
    <source>
        <dbReference type="Pfam" id="PF13193"/>
    </source>
</evidence>
<dbReference type="NCBIfam" id="NF004837">
    <property type="entry name" value="PRK06187.1"/>
    <property type="match status" value="1"/>
</dbReference>
<comment type="caution">
    <text evidence="7">The sequence shown here is derived from an EMBL/GenBank/DDBJ whole genome shotgun (WGS) entry which is preliminary data.</text>
</comment>
<feature type="domain" description="AMP-binding enzyme C-terminal" evidence="6">
    <location>
        <begin position="449"/>
        <end position="523"/>
    </location>
</feature>
<dbReference type="Gene3D" id="3.30.300.30">
    <property type="match status" value="1"/>
</dbReference>
<dbReference type="SUPFAM" id="SSF56801">
    <property type="entry name" value="Acetyl-CoA synthetase-like"/>
    <property type="match status" value="1"/>
</dbReference>
<evidence type="ECO:0000256" key="4">
    <source>
        <dbReference type="ARBA" id="ARBA00023098"/>
    </source>
</evidence>
<dbReference type="GO" id="GO:0016874">
    <property type="term" value="F:ligase activity"/>
    <property type="evidence" value="ECO:0007669"/>
    <property type="project" value="UniProtKB-KW"/>
</dbReference>
<dbReference type="EMBL" id="JAMKFE010000010">
    <property type="protein sequence ID" value="MCM5681164.1"/>
    <property type="molecule type" value="Genomic_DNA"/>
</dbReference>
<dbReference type="InterPro" id="IPR000873">
    <property type="entry name" value="AMP-dep_synth/lig_dom"/>
</dbReference>
<organism evidence="7 8">
    <name type="scientific">Caldimonas mangrovi</name>
    <dbReference type="NCBI Taxonomy" id="2944811"/>
    <lineage>
        <taxon>Bacteria</taxon>
        <taxon>Pseudomonadati</taxon>
        <taxon>Pseudomonadota</taxon>
        <taxon>Betaproteobacteria</taxon>
        <taxon>Burkholderiales</taxon>
        <taxon>Sphaerotilaceae</taxon>
        <taxon>Caldimonas</taxon>
    </lineage>
</organism>
<comment type="similarity">
    <text evidence="1">Belongs to the ATP-dependent AMP-binding enzyme family.</text>
</comment>
<reference evidence="7" key="1">
    <citation type="submission" date="2022-05" db="EMBL/GenBank/DDBJ databases">
        <title>Schlegelella sp. nov., isolated from mangrove soil.</title>
        <authorList>
            <person name="Liu Y."/>
            <person name="Ge X."/>
            <person name="Liu W."/>
        </authorList>
    </citation>
    <scope>NUCLEOTIDE SEQUENCE</scope>
    <source>
        <strain evidence="7">S2-27</strain>
    </source>
</reference>
<dbReference type="Proteomes" id="UP001165541">
    <property type="component" value="Unassembled WGS sequence"/>
</dbReference>
<evidence type="ECO:0000259" key="5">
    <source>
        <dbReference type="Pfam" id="PF00501"/>
    </source>
</evidence>
<dbReference type="PROSITE" id="PS00455">
    <property type="entry name" value="AMP_BINDING"/>
    <property type="match status" value="1"/>
</dbReference>
<evidence type="ECO:0000313" key="7">
    <source>
        <dbReference type="EMBL" id="MCM5681164.1"/>
    </source>
</evidence>
<accession>A0ABT0YRX5</accession>
<dbReference type="InterPro" id="IPR045851">
    <property type="entry name" value="AMP-bd_C_sf"/>
</dbReference>
<proteinExistence type="inferred from homology"/>
<evidence type="ECO:0000256" key="2">
    <source>
        <dbReference type="ARBA" id="ARBA00022598"/>
    </source>
</evidence>
<keyword evidence="2 7" id="KW-0436">Ligase</keyword>
<keyword evidence="4" id="KW-0443">Lipid metabolism</keyword>
<gene>
    <name evidence="7" type="ORF">M8A51_16680</name>
</gene>
<protein>
    <submittedName>
        <fullName evidence="7">3-(Methylthio)propionyl-CoA ligase</fullName>
    </submittedName>
</protein>
<evidence type="ECO:0000256" key="1">
    <source>
        <dbReference type="ARBA" id="ARBA00006432"/>
    </source>
</evidence>
<dbReference type="Gene3D" id="3.40.50.12780">
    <property type="entry name" value="N-terminal domain of ligase-like"/>
    <property type="match status" value="1"/>
</dbReference>
<keyword evidence="3" id="KW-0276">Fatty acid metabolism</keyword>
<name>A0ABT0YRX5_9BURK</name>
<dbReference type="InterPro" id="IPR025110">
    <property type="entry name" value="AMP-bd_C"/>
</dbReference>
<evidence type="ECO:0000256" key="3">
    <source>
        <dbReference type="ARBA" id="ARBA00022832"/>
    </source>
</evidence>
<dbReference type="InterPro" id="IPR042099">
    <property type="entry name" value="ANL_N_sf"/>
</dbReference>
<dbReference type="NCBIfam" id="NF004674">
    <property type="entry name" value="PRK06018.1"/>
    <property type="match status" value="1"/>
</dbReference>
<dbReference type="CDD" id="cd12119">
    <property type="entry name" value="ttLC_FACS_AlkK_like"/>
    <property type="match status" value="1"/>
</dbReference>
<dbReference type="InterPro" id="IPR020845">
    <property type="entry name" value="AMP-binding_CS"/>
</dbReference>
<feature type="domain" description="AMP-dependent synthetase/ligase" evidence="5">
    <location>
        <begin position="19"/>
        <end position="401"/>
    </location>
</feature>
<dbReference type="PANTHER" id="PTHR43859:SF4">
    <property type="entry name" value="BUTANOATE--COA LIGASE AAE1-RELATED"/>
    <property type="match status" value="1"/>
</dbReference>
<evidence type="ECO:0000313" key="8">
    <source>
        <dbReference type="Proteomes" id="UP001165541"/>
    </source>
</evidence>
<dbReference type="Pfam" id="PF00501">
    <property type="entry name" value="AMP-binding"/>
    <property type="match status" value="1"/>
</dbReference>